<keyword evidence="7" id="KW-1185">Reference proteome</keyword>
<dbReference type="InterPro" id="IPR051260">
    <property type="entry name" value="Diverse_substr_monoxygenases"/>
</dbReference>
<dbReference type="SUPFAM" id="SSF51679">
    <property type="entry name" value="Bacterial luciferase-like"/>
    <property type="match status" value="1"/>
</dbReference>
<dbReference type="InterPro" id="IPR011251">
    <property type="entry name" value="Luciferase-like_dom"/>
</dbReference>
<dbReference type="PANTHER" id="PTHR30011:SF16">
    <property type="entry name" value="C2H2 FINGER DOMAIN TRANSCRIPTION FACTOR (EUROFUNG)-RELATED"/>
    <property type="match status" value="1"/>
</dbReference>
<evidence type="ECO:0000256" key="1">
    <source>
        <dbReference type="ARBA" id="ARBA00022630"/>
    </source>
</evidence>
<sequence>MRKQIPLFLNVPAGQSGLSELAGRAEAAGLDAIVVPDGPPSAEPTVALAALAASTERIGLIATLPAGCHDPLELARRVADLDYLSNGRAGWRVAGGGLGHYFGAVQAGDEKPYAEAAVIASVLARWDERTDLRSPQGRPVLVGGPNVRGAEVVLLEEWGLRALPGREPGARVVLQQIGDIDPDRLENDFTAVDGFAFQPADLERFFEEFLPELRRRGLLRSGYTTRTLRGHLGLEIPAAAVPASRSVLAGSR</sequence>
<proteinExistence type="predicted"/>
<organism evidence="6 7">
    <name type="scientific">Kineosporia babensis</name>
    <dbReference type="NCBI Taxonomy" id="499548"/>
    <lineage>
        <taxon>Bacteria</taxon>
        <taxon>Bacillati</taxon>
        <taxon>Actinomycetota</taxon>
        <taxon>Actinomycetes</taxon>
        <taxon>Kineosporiales</taxon>
        <taxon>Kineosporiaceae</taxon>
        <taxon>Kineosporia</taxon>
    </lineage>
</organism>
<accession>A0A9X1T2R2</accession>
<evidence type="ECO:0000259" key="5">
    <source>
        <dbReference type="Pfam" id="PF00296"/>
    </source>
</evidence>
<dbReference type="RefSeq" id="WP_231447729.1">
    <property type="nucleotide sequence ID" value="NZ_JAJOMB010000019.1"/>
</dbReference>
<keyword evidence="2" id="KW-0288">FMN</keyword>
<reference evidence="6" key="1">
    <citation type="submission" date="2021-11" db="EMBL/GenBank/DDBJ databases">
        <title>Streptomyces corallinus and Kineosporia corallina sp. nov., two new coral-derived marine actinobacteria.</title>
        <authorList>
            <person name="Buangrab K."/>
            <person name="Sutthacheep M."/>
            <person name="Yeemin T."/>
            <person name="Harunari E."/>
            <person name="Igarashi Y."/>
            <person name="Sripreechasak P."/>
            <person name="Kanchanasin P."/>
            <person name="Tanasupawat S."/>
            <person name="Phongsopitanun W."/>
        </authorList>
    </citation>
    <scope>NUCLEOTIDE SEQUENCE</scope>
    <source>
        <strain evidence="6">JCM 31032</strain>
    </source>
</reference>
<dbReference type="GO" id="GO:0016705">
    <property type="term" value="F:oxidoreductase activity, acting on paired donors, with incorporation or reduction of molecular oxygen"/>
    <property type="evidence" value="ECO:0007669"/>
    <property type="project" value="InterPro"/>
</dbReference>
<keyword evidence="4" id="KW-0503">Monooxygenase</keyword>
<dbReference type="GO" id="GO:0004497">
    <property type="term" value="F:monooxygenase activity"/>
    <property type="evidence" value="ECO:0007669"/>
    <property type="project" value="UniProtKB-KW"/>
</dbReference>
<dbReference type="AlphaFoldDB" id="A0A9X1T2R2"/>
<dbReference type="InterPro" id="IPR036661">
    <property type="entry name" value="Luciferase-like_sf"/>
</dbReference>
<evidence type="ECO:0000256" key="2">
    <source>
        <dbReference type="ARBA" id="ARBA00022643"/>
    </source>
</evidence>
<dbReference type="PANTHER" id="PTHR30011">
    <property type="entry name" value="ALKANESULFONATE MONOOXYGENASE-RELATED"/>
    <property type="match status" value="1"/>
</dbReference>
<evidence type="ECO:0000256" key="4">
    <source>
        <dbReference type="ARBA" id="ARBA00023033"/>
    </source>
</evidence>
<name>A0A9X1T2R2_9ACTN</name>
<comment type="caution">
    <text evidence="6">The sequence shown here is derived from an EMBL/GenBank/DDBJ whole genome shotgun (WGS) entry which is preliminary data.</text>
</comment>
<evidence type="ECO:0000313" key="7">
    <source>
        <dbReference type="Proteomes" id="UP001138997"/>
    </source>
</evidence>
<dbReference type="Pfam" id="PF00296">
    <property type="entry name" value="Bac_luciferase"/>
    <property type="match status" value="1"/>
</dbReference>
<dbReference type="EMBL" id="JAJOMB010000019">
    <property type="protein sequence ID" value="MCD5314923.1"/>
    <property type="molecule type" value="Genomic_DNA"/>
</dbReference>
<feature type="domain" description="Luciferase-like" evidence="5">
    <location>
        <begin position="18"/>
        <end position="117"/>
    </location>
</feature>
<gene>
    <name evidence="6" type="ORF">LR394_28875</name>
</gene>
<keyword evidence="3" id="KW-0560">Oxidoreductase</keyword>
<evidence type="ECO:0000256" key="3">
    <source>
        <dbReference type="ARBA" id="ARBA00023002"/>
    </source>
</evidence>
<protein>
    <submittedName>
        <fullName evidence="6">LLM class flavin-dependent oxidoreductase</fullName>
    </submittedName>
</protein>
<keyword evidence="1" id="KW-0285">Flavoprotein</keyword>
<dbReference type="Gene3D" id="3.20.20.30">
    <property type="entry name" value="Luciferase-like domain"/>
    <property type="match status" value="2"/>
</dbReference>
<dbReference type="Proteomes" id="UP001138997">
    <property type="component" value="Unassembled WGS sequence"/>
</dbReference>
<evidence type="ECO:0000313" key="6">
    <source>
        <dbReference type="EMBL" id="MCD5314923.1"/>
    </source>
</evidence>